<gene>
    <name evidence="4" type="ORF">CVT63_06250</name>
</gene>
<dbReference type="InterPro" id="IPR051010">
    <property type="entry name" value="BCAA_transport"/>
</dbReference>
<comment type="similarity">
    <text evidence="1">Belongs to the leucine-binding protein family.</text>
</comment>
<evidence type="ECO:0000313" key="4">
    <source>
        <dbReference type="EMBL" id="PKQ27777.1"/>
    </source>
</evidence>
<dbReference type="InterPro" id="IPR028082">
    <property type="entry name" value="Peripla_BP_I"/>
</dbReference>
<dbReference type="Gene3D" id="3.40.50.2300">
    <property type="match status" value="2"/>
</dbReference>
<proteinExistence type="inferred from homology"/>
<evidence type="ECO:0000313" key="5">
    <source>
        <dbReference type="Proteomes" id="UP000233654"/>
    </source>
</evidence>
<accession>A0A2N3G4Y3</accession>
<dbReference type="InterPro" id="IPR028081">
    <property type="entry name" value="Leu-bd"/>
</dbReference>
<dbReference type="PANTHER" id="PTHR30483:SF38">
    <property type="entry name" value="BLR7848 PROTEIN"/>
    <property type="match status" value="1"/>
</dbReference>
<dbReference type="Proteomes" id="UP000233654">
    <property type="component" value="Unassembled WGS sequence"/>
</dbReference>
<comment type="caution">
    <text evidence="4">The sequence shown here is derived from an EMBL/GenBank/DDBJ whole genome shotgun (WGS) entry which is preliminary data.</text>
</comment>
<dbReference type="PROSITE" id="PS51257">
    <property type="entry name" value="PROKAR_LIPOPROTEIN"/>
    <property type="match status" value="1"/>
</dbReference>
<dbReference type="PANTHER" id="PTHR30483">
    <property type="entry name" value="LEUCINE-SPECIFIC-BINDING PROTEIN"/>
    <property type="match status" value="1"/>
</dbReference>
<name>A0A2N3G4Y3_9ACTN</name>
<organism evidence="4 5">
    <name type="scientific">Candidatus Anoxymicrobium japonicum</name>
    <dbReference type="NCBI Taxonomy" id="2013648"/>
    <lineage>
        <taxon>Bacteria</taxon>
        <taxon>Bacillati</taxon>
        <taxon>Actinomycetota</taxon>
        <taxon>Candidatus Geothermincolia</taxon>
        <taxon>Candidatus Geothermincolales</taxon>
        <taxon>Candidatus Anoxymicrobiaceae</taxon>
        <taxon>Candidatus Anoxymicrobium</taxon>
    </lineage>
</organism>
<evidence type="ECO:0000259" key="3">
    <source>
        <dbReference type="Pfam" id="PF13458"/>
    </source>
</evidence>
<sequence length="390" mass="41269">MDRRASALLIVLAVLVSMTACLTFGGCSWSTKKRKLKIGVIVSLSGLAAPLGEPEQRSINLLKKQLERDHGINGTSVEFVIEDDESDPAKAGAAVSRLIAQEKVSAIIGGSSTGSTLAIASVSTNAMVPVVAMAAGTKITQPVRNYIFSVAPGDALVIKKALLYFQNELKVKKIAILHDSNAYGTGGADQVKAQAPQYGISIAANESYGSADTDMIAQLTKITRTDAQAILVWGTNPGPASIAKNMRQLGIDLPFVGSSGIANKNFIELAGAASEGVIFPVSRLLLPSTIPSGKWKNAVGKFSGLYKNVYGKEIDPFAAHGWDASNIVVNAMKVAGGDRAKIRDEIEKLKNYAGVDGVFTYSPTDHAGLDLKALVMVKIQNGQWVEVRQQ</sequence>
<dbReference type="Pfam" id="PF13458">
    <property type="entry name" value="Peripla_BP_6"/>
    <property type="match status" value="1"/>
</dbReference>
<dbReference type="AlphaFoldDB" id="A0A2N3G4Y3"/>
<dbReference type="SUPFAM" id="SSF53822">
    <property type="entry name" value="Periplasmic binding protein-like I"/>
    <property type="match status" value="1"/>
</dbReference>
<protein>
    <recommendedName>
        <fullName evidence="3">Leucine-binding protein domain-containing protein</fullName>
    </recommendedName>
</protein>
<evidence type="ECO:0000256" key="1">
    <source>
        <dbReference type="ARBA" id="ARBA00010062"/>
    </source>
</evidence>
<reference evidence="4 5" key="1">
    <citation type="journal article" date="2017" name="ISME J.">
        <title>Potential for microbial H2 and metal transformations associated with novel bacteria and archaea in deep terrestrial subsurface sediments.</title>
        <authorList>
            <person name="Hernsdorf A.W."/>
            <person name="Amano Y."/>
            <person name="Miyakawa K."/>
            <person name="Ise K."/>
            <person name="Suzuki Y."/>
            <person name="Anantharaman K."/>
            <person name="Probst A."/>
            <person name="Burstein D."/>
            <person name="Thomas B.C."/>
            <person name="Banfield J.F."/>
        </authorList>
    </citation>
    <scope>NUCLEOTIDE SEQUENCE [LARGE SCALE GENOMIC DNA]</scope>
    <source>
        <strain evidence="4">HGW-Actinobacteria-3</strain>
    </source>
</reference>
<keyword evidence="2" id="KW-0732">Signal</keyword>
<dbReference type="CDD" id="cd06333">
    <property type="entry name" value="PBP1_ABC_RPA1789-like"/>
    <property type="match status" value="1"/>
</dbReference>
<evidence type="ECO:0000256" key="2">
    <source>
        <dbReference type="ARBA" id="ARBA00022729"/>
    </source>
</evidence>
<feature type="domain" description="Leucine-binding protein" evidence="3">
    <location>
        <begin position="36"/>
        <end position="369"/>
    </location>
</feature>
<dbReference type="EMBL" id="PHEX01000055">
    <property type="protein sequence ID" value="PKQ27777.1"/>
    <property type="molecule type" value="Genomic_DNA"/>
</dbReference>